<proteinExistence type="predicted"/>
<comment type="caution">
    <text evidence="2">The sequence shown here is derived from an EMBL/GenBank/DDBJ whole genome shotgun (WGS) entry which is preliminary data.</text>
</comment>
<keyword evidence="3" id="KW-1185">Reference proteome</keyword>
<organism evidence="2 3">
    <name type="scientific">Rossellomorea marisflavi</name>
    <dbReference type="NCBI Taxonomy" id="189381"/>
    <lineage>
        <taxon>Bacteria</taxon>
        <taxon>Bacillati</taxon>
        <taxon>Bacillota</taxon>
        <taxon>Bacilli</taxon>
        <taxon>Bacillales</taxon>
        <taxon>Bacillaceae</taxon>
        <taxon>Rossellomorea</taxon>
    </lineage>
</organism>
<reference evidence="3" key="1">
    <citation type="submission" date="2015-07" db="EMBL/GenBank/DDBJ databases">
        <title>Fjat-14235 jcm11544.</title>
        <authorList>
            <person name="Liu B."/>
            <person name="Wang J."/>
            <person name="Zhu Y."/>
            <person name="Liu G."/>
            <person name="Chen Q."/>
            <person name="Chen Z."/>
            <person name="Lan J."/>
            <person name="Che J."/>
            <person name="Ge C."/>
            <person name="Shi H."/>
            <person name="Pan Z."/>
            <person name="Liu X."/>
        </authorList>
    </citation>
    <scope>NUCLEOTIDE SEQUENCE [LARGE SCALE GENOMIC DNA]</scope>
    <source>
        <strain evidence="3">JCM 11544</strain>
    </source>
</reference>
<name>A0A0M0G1U6_9BACI</name>
<evidence type="ECO:0000313" key="2">
    <source>
        <dbReference type="EMBL" id="KON83748.1"/>
    </source>
</evidence>
<dbReference type="Proteomes" id="UP000037405">
    <property type="component" value="Unassembled WGS sequence"/>
</dbReference>
<keyword evidence="1" id="KW-1133">Transmembrane helix</keyword>
<dbReference type="EMBL" id="LGUE01000005">
    <property type="protein sequence ID" value="KON83748.1"/>
    <property type="molecule type" value="Genomic_DNA"/>
</dbReference>
<dbReference type="PATRIC" id="fig|189381.12.peg.4271"/>
<keyword evidence="1" id="KW-0812">Transmembrane</keyword>
<feature type="transmembrane region" description="Helical" evidence="1">
    <location>
        <begin position="53"/>
        <end position="79"/>
    </location>
</feature>
<evidence type="ECO:0000256" key="1">
    <source>
        <dbReference type="SAM" id="Phobius"/>
    </source>
</evidence>
<accession>A0A0M0G1U6</accession>
<feature type="transmembrane region" description="Helical" evidence="1">
    <location>
        <begin position="91"/>
        <end position="111"/>
    </location>
</feature>
<protein>
    <submittedName>
        <fullName evidence="2">Uncharacterized protein</fullName>
    </submittedName>
</protein>
<dbReference type="AlphaFoldDB" id="A0A0M0G1U6"/>
<gene>
    <name evidence="2" type="ORF">AF331_16395</name>
</gene>
<keyword evidence="1" id="KW-0472">Membrane</keyword>
<sequence length="207" mass="24573">MSFLKKVTNVILMEVFLMRKQELIDTLSYAHDLAYEVEVAENKIPKYEKRAKLWRIIGTSILWFVGSFFVTIVIALMLLPSQTNYDTFFSIYENFYIFYLSFLIPFGYKMFLRHNARKNLRIIVPIYKDNLNSLNAIHSIPDNFKYSGDLYTLHSYLTMGRTDTLKESINLLIKEAREDIFHRETISKLNEVQRENERISSKLDRLD</sequence>
<evidence type="ECO:0000313" key="3">
    <source>
        <dbReference type="Proteomes" id="UP000037405"/>
    </source>
</evidence>